<keyword evidence="3" id="KW-1185">Reference proteome</keyword>
<sequence length="263" mass="29119">MKKIVGVILLSFLLAGCDQPKIDSSTDDAMKSSIAKVRESLPENKRGEFDNALQVVAFSNINMADLIQSDKEDLSKKMRDSLSGKTADEVISYAQKVNAEKELKQKEQVLQEIKGLEQRKANAEKAIEALKKVQVLSSQLIKEPQEDGKPQPIIKLVVKNNTDTVISRAYLQGVVAGSGHSEPWLVSNFFYDVPGGLKPNEEATWTLAPPKDSEWGRLYVPTDAVFTVTVARVDGPDRQALFDATGFTKKDDSRLEDLKKNNL</sequence>
<keyword evidence="1" id="KW-0175">Coiled coil</keyword>
<dbReference type="Proteomes" id="UP001270266">
    <property type="component" value="Unassembled WGS sequence"/>
</dbReference>
<protein>
    <recommendedName>
        <fullName evidence="4">Lipoprotein</fullName>
    </recommendedName>
</protein>
<evidence type="ECO:0008006" key="4">
    <source>
        <dbReference type="Google" id="ProtNLM"/>
    </source>
</evidence>
<accession>A0ABU5CXN8</accession>
<evidence type="ECO:0000256" key="1">
    <source>
        <dbReference type="SAM" id="Coils"/>
    </source>
</evidence>
<feature type="coiled-coil region" evidence="1">
    <location>
        <begin position="96"/>
        <end position="133"/>
    </location>
</feature>
<dbReference type="PROSITE" id="PS51257">
    <property type="entry name" value="PROKAR_LIPOPROTEIN"/>
    <property type="match status" value="1"/>
</dbReference>
<gene>
    <name evidence="2" type="ORF">PYW49_02060</name>
</gene>
<reference evidence="2 3" key="1">
    <citation type="submission" date="2023-02" db="EMBL/GenBank/DDBJ databases">
        <title>The draft genomes of Enterobacter strains.</title>
        <authorList>
            <person name="He Y."/>
            <person name="Feng Y."/>
            <person name="Zong Z."/>
        </authorList>
    </citation>
    <scope>NUCLEOTIDE SEQUENCE [LARGE SCALE GENOMIC DNA]</scope>
    <source>
        <strain evidence="2 3">170198</strain>
    </source>
</reference>
<name>A0ABU5CXN8_9ENTR</name>
<dbReference type="EMBL" id="JARDVI010000001">
    <property type="protein sequence ID" value="MDY0416459.1"/>
    <property type="molecule type" value="Genomic_DNA"/>
</dbReference>
<dbReference type="InterPro" id="IPR046516">
    <property type="entry name" value="DUF6694"/>
</dbReference>
<dbReference type="Pfam" id="PF20404">
    <property type="entry name" value="DUF6694"/>
    <property type="match status" value="1"/>
</dbReference>
<proteinExistence type="predicted"/>
<organism evidence="2 3">
    <name type="scientific">Enterobacter chinensis</name>
    <dbReference type="NCBI Taxonomy" id="3030997"/>
    <lineage>
        <taxon>Bacteria</taxon>
        <taxon>Pseudomonadati</taxon>
        <taxon>Pseudomonadota</taxon>
        <taxon>Gammaproteobacteria</taxon>
        <taxon>Enterobacterales</taxon>
        <taxon>Enterobacteriaceae</taxon>
        <taxon>Enterobacter</taxon>
    </lineage>
</organism>
<evidence type="ECO:0000313" key="2">
    <source>
        <dbReference type="EMBL" id="MDY0416459.1"/>
    </source>
</evidence>
<evidence type="ECO:0000313" key="3">
    <source>
        <dbReference type="Proteomes" id="UP001270266"/>
    </source>
</evidence>
<dbReference type="RefSeq" id="WP_134350144.1">
    <property type="nucleotide sequence ID" value="NZ_JARDVI010000001.1"/>
</dbReference>
<comment type="caution">
    <text evidence="2">The sequence shown here is derived from an EMBL/GenBank/DDBJ whole genome shotgun (WGS) entry which is preliminary data.</text>
</comment>